<dbReference type="Gene3D" id="3.20.20.450">
    <property type="entry name" value="EAL domain"/>
    <property type="match status" value="1"/>
</dbReference>
<dbReference type="SMART" id="SM00267">
    <property type="entry name" value="GGDEF"/>
    <property type="match status" value="1"/>
</dbReference>
<dbReference type="PANTHER" id="PTHR33121:SF70">
    <property type="entry name" value="SIGNALING PROTEIN YKOW"/>
    <property type="match status" value="1"/>
</dbReference>
<organism evidence="4 5">
    <name type="scientific">Rhodocyclus tenuis</name>
    <name type="common">Rhodospirillum tenue</name>
    <dbReference type="NCBI Taxonomy" id="1066"/>
    <lineage>
        <taxon>Bacteria</taxon>
        <taxon>Pseudomonadati</taxon>
        <taxon>Pseudomonadota</taxon>
        <taxon>Betaproteobacteria</taxon>
        <taxon>Rhodocyclales</taxon>
        <taxon>Rhodocyclaceae</taxon>
        <taxon>Rhodocyclus</taxon>
    </lineage>
</organism>
<dbReference type="InterPro" id="IPR001633">
    <property type="entry name" value="EAL_dom"/>
</dbReference>
<evidence type="ECO:0000313" key="4">
    <source>
        <dbReference type="EMBL" id="MQY51797.1"/>
    </source>
</evidence>
<dbReference type="InterPro" id="IPR029787">
    <property type="entry name" value="Nucleotide_cyclase"/>
</dbReference>
<dbReference type="InterPro" id="IPR050706">
    <property type="entry name" value="Cyclic-di-GMP_PDE-like"/>
</dbReference>
<dbReference type="InterPro" id="IPR035919">
    <property type="entry name" value="EAL_sf"/>
</dbReference>
<feature type="region of interest" description="Disordered" evidence="1">
    <location>
        <begin position="1"/>
        <end position="20"/>
    </location>
</feature>
<feature type="domain" description="GGDEF" evidence="3">
    <location>
        <begin position="398"/>
        <end position="527"/>
    </location>
</feature>
<accession>A0A6L5JWP0</accession>
<dbReference type="NCBIfam" id="TIGR00254">
    <property type="entry name" value="GGDEF"/>
    <property type="match status" value="1"/>
</dbReference>
<dbReference type="SUPFAM" id="SSF55073">
    <property type="entry name" value="Nucleotide cyclase"/>
    <property type="match status" value="1"/>
</dbReference>
<dbReference type="PANTHER" id="PTHR33121">
    <property type="entry name" value="CYCLIC DI-GMP PHOSPHODIESTERASE PDEF"/>
    <property type="match status" value="1"/>
</dbReference>
<dbReference type="EMBL" id="WIXJ01000005">
    <property type="protein sequence ID" value="MQY51797.1"/>
    <property type="molecule type" value="Genomic_DNA"/>
</dbReference>
<dbReference type="CDD" id="cd01949">
    <property type="entry name" value="GGDEF"/>
    <property type="match status" value="1"/>
</dbReference>
<evidence type="ECO:0000259" key="2">
    <source>
        <dbReference type="PROSITE" id="PS50883"/>
    </source>
</evidence>
<dbReference type="InterPro" id="IPR021800">
    <property type="entry name" value="DUF3369"/>
</dbReference>
<evidence type="ECO:0000256" key="1">
    <source>
        <dbReference type="SAM" id="MobiDB-lite"/>
    </source>
</evidence>
<gene>
    <name evidence="4" type="ORF">GHK24_08420</name>
</gene>
<evidence type="ECO:0000313" key="5">
    <source>
        <dbReference type="Proteomes" id="UP000480275"/>
    </source>
</evidence>
<dbReference type="SMART" id="SM00052">
    <property type="entry name" value="EAL"/>
    <property type="match status" value="1"/>
</dbReference>
<dbReference type="Gene3D" id="3.30.70.270">
    <property type="match status" value="1"/>
</dbReference>
<dbReference type="InterPro" id="IPR043128">
    <property type="entry name" value="Rev_trsase/Diguanyl_cyclase"/>
</dbReference>
<dbReference type="SUPFAM" id="SSF141868">
    <property type="entry name" value="EAL domain-like"/>
    <property type="match status" value="1"/>
</dbReference>
<dbReference type="OrthoDB" id="9813903at2"/>
<protein>
    <submittedName>
        <fullName evidence="4">EAL domain-containing protein</fullName>
    </submittedName>
</protein>
<reference evidence="4 5" key="1">
    <citation type="submission" date="2019-10" db="EMBL/GenBank/DDBJ databases">
        <title>Whole-genome sequence of the purple nonsulfur photosynthetic bacterium Rhodocyclus tenuis.</title>
        <authorList>
            <person name="Kyndt J.A."/>
            <person name="Meyer T.E."/>
        </authorList>
    </citation>
    <scope>NUCLEOTIDE SEQUENCE [LARGE SCALE GENOMIC DNA]</scope>
    <source>
        <strain evidence="4 5">DSM 110</strain>
    </source>
</reference>
<comment type="caution">
    <text evidence="4">The sequence shown here is derived from an EMBL/GenBank/DDBJ whole genome shotgun (WGS) entry which is preliminary data.</text>
</comment>
<dbReference type="Pfam" id="PF11849">
    <property type="entry name" value="DUF3369"/>
    <property type="match status" value="1"/>
</dbReference>
<dbReference type="PROSITE" id="PS50883">
    <property type="entry name" value="EAL"/>
    <property type="match status" value="1"/>
</dbReference>
<name>A0A6L5JWP0_RHOTE</name>
<dbReference type="GO" id="GO:0071111">
    <property type="term" value="F:cyclic-guanylate-specific phosphodiesterase activity"/>
    <property type="evidence" value="ECO:0007669"/>
    <property type="project" value="InterPro"/>
</dbReference>
<dbReference type="PROSITE" id="PS50887">
    <property type="entry name" value="GGDEF"/>
    <property type="match status" value="1"/>
</dbReference>
<proteinExistence type="predicted"/>
<dbReference type="Pfam" id="PF00563">
    <property type="entry name" value="EAL"/>
    <property type="match status" value="1"/>
</dbReference>
<dbReference type="CDD" id="cd01948">
    <property type="entry name" value="EAL"/>
    <property type="match status" value="1"/>
</dbReference>
<dbReference type="Pfam" id="PF00990">
    <property type="entry name" value="GGDEF"/>
    <property type="match status" value="1"/>
</dbReference>
<dbReference type="Proteomes" id="UP000480275">
    <property type="component" value="Unassembled WGS sequence"/>
</dbReference>
<feature type="domain" description="EAL" evidence="2">
    <location>
        <begin position="534"/>
        <end position="808"/>
    </location>
</feature>
<sequence>MTITTAPFASINARPDPARQSAPAPWRILVIDDRLASDGEANAPSGLIAAICALREGTFFGRPVALRSSTFAQSRTALGVDADLALVLLGEAIADRASSPADAAWRDLVGEMRQAPALEAIGIMHLVESPDGDGAEPAASDATAEAVPVVDEFFGAVDCLAFAPVGEPLSTCFLPSVAAALSAYQLRRELAEVRRGQNEIGRATESLMGQKGIRAFGASLLAEIGVLLGRPVEGFFCVLRSGTSKADDSNGAAACEFFAPVAGTAGRPLADCGLSLTAHTQQTHRSCVTAPGGGEMPPSELVAQSRAQRGVAFSGHATALYLHNSEQPGVVYFTSEPAPDTIERELLTLFATTVSAAFGKVRLVELICSATHVDGLTQLSNRTRFILDLDTLAASEEPNSVVVLLDLEHFADINDGLGHDTGNALLMAIAQRLRLQLGDTCKLARIGADVFGLIGPEDRLNPVFLQKLFATPFEVSGHSLAVSVSIGLSRVLEGGLSGISLLKRASIALNRAKSSLHGHHEYFIPEMEDSPRRRIEIIRQLREDFAARRLTLWYQPQVSLLTGKVVGLEALARWPAADGNGFVQPPSVFIPLAEYSGLIIDIGEWVVGEACAAFCRLRKAGIAPEHIAVNVSMPQFRSAKFARLIGEMTARYALPPGALELEITESLAMDEPKIVASNLRALRDAGARLAIDDFGTGYSSLSHLRELPIDCLKIDQAFVKEIGKEVVREGSTAESADAPASASIGPGLFAEMIIALGHKLDIDIVAEGVETAAQAAFLKAQGCTLGQGYYFAKPMPLDALIDWLRNPVALARE</sequence>
<dbReference type="InterPro" id="IPR000160">
    <property type="entry name" value="GGDEF_dom"/>
</dbReference>
<dbReference type="AlphaFoldDB" id="A0A6L5JWP0"/>
<evidence type="ECO:0000259" key="3">
    <source>
        <dbReference type="PROSITE" id="PS50887"/>
    </source>
</evidence>